<gene>
    <name evidence="1" type="ORF">EGYM00392_LOCUS44254</name>
</gene>
<dbReference type="AlphaFoldDB" id="A0A7S1J5L9"/>
<accession>A0A7S1J5L9</accession>
<evidence type="ECO:0000313" key="1">
    <source>
        <dbReference type="EMBL" id="CAD9033110.1"/>
    </source>
</evidence>
<reference evidence="1" key="1">
    <citation type="submission" date="2021-01" db="EMBL/GenBank/DDBJ databases">
        <authorList>
            <person name="Corre E."/>
            <person name="Pelletier E."/>
            <person name="Niang G."/>
            <person name="Scheremetjew M."/>
            <person name="Finn R."/>
            <person name="Kale V."/>
            <person name="Holt S."/>
            <person name="Cochrane G."/>
            <person name="Meng A."/>
            <person name="Brown T."/>
            <person name="Cohen L."/>
        </authorList>
    </citation>
    <scope>NUCLEOTIDE SEQUENCE</scope>
    <source>
        <strain evidence="1">NIES-381</strain>
    </source>
</reference>
<sequence>MDWHHNYMSAAQEEQLRRIVSKTWMKRGNEDISGVVVILSVTPGLRLSGVLNAGDVLILKAYAVNQRALHHRFLVLLCTRTQGGYDGGRAPVNSREHKMWMVERSMEMCRMATVVRWAPLQACGSGQNRSL</sequence>
<proteinExistence type="predicted"/>
<name>A0A7S1J5L9_9EUGL</name>
<protein>
    <submittedName>
        <fullName evidence="1">Uncharacterized protein</fullName>
    </submittedName>
</protein>
<organism evidence="1">
    <name type="scientific">Eutreptiella gymnastica</name>
    <dbReference type="NCBI Taxonomy" id="73025"/>
    <lineage>
        <taxon>Eukaryota</taxon>
        <taxon>Discoba</taxon>
        <taxon>Euglenozoa</taxon>
        <taxon>Euglenida</taxon>
        <taxon>Spirocuta</taxon>
        <taxon>Euglenophyceae</taxon>
        <taxon>Eutreptiales</taxon>
        <taxon>Eutreptiaceae</taxon>
        <taxon>Eutreptiella</taxon>
    </lineage>
</organism>
<dbReference type="EMBL" id="HBGA01119153">
    <property type="protein sequence ID" value="CAD9033110.1"/>
    <property type="molecule type" value="Transcribed_RNA"/>
</dbReference>